<protein>
    <submittedName>
        <fullName evidence="1">Uncharacterized protein</fullName>
    </submittedName>
</protein>
<dbReference type="EMBL" id="JANJQO010000389">
    <property type="protein sequence ID" value="KAJ2978302.1"/>
    <property type="molecule type" value="Genomic_DNA"/>
</dbReference>
<evidence type="ECO:0000313" key="1">
    <source>
        <dbReference type="EMBL" id="KAJ2978302.1"/>
    </source>
</evidence>
<dbReference type="Proteomes" id="UP001143910">
    <property type="component" value="Unassembled WGS sequence"/>
</dbReference>
<evidence type="ECO:0000313" key="2">
    <source>
        <dbReference type="Proteomes" id="UP001143910"/>
    </source>
</evidence>
<keyword evidence="2" id="KW-1185">Reference proteome</keyword>
<name>A0ACC1NHC3_9HYPO</name>
<accession>A0ACC1NHC3</accession>
<gene>
    <name evidence="1" type="ORF">NQ176_g3890</name>
</gene>
<sequence>MAVSPAGAVLPPAEIDVVFPRGNETYGIVAPFPLVFGLRNIENSTVMGFSWTVTCEYSTFSSFDELDSDQLPGHHAEPLYLLNATRLWYDQDQDAFFNKNGPLGWWTGDTDTCTLAWKYSAPVCKDLSDGIFEISTGPDVVGNLTFHLRPGGKLPHDAILSLDGCPVAAVGLVDNSTRVCIDNYKTSSDVNPCGLDIKAAASSIAAAVVSPSTTFTSLPTTTTTIASDSPQATSTGSGGGGSSSSSNNGNTGGKGGGKSSGGATLNTSFILAATLALLFV</sequence>
<reference evidence="1" key="1">
    <citation type="submission" date="2022-08" db="EMBL/GenBank/DDBJ databases">
        <title>Genome Sequence of Lecanicillium fungicola.</title>
        <authorList>
            <person name="Buettner E."/>
        </authorList>
    </citation>
    <scope>NUCLEOTIDE SEQUENCE</scope>
    <source>
        <strain evidence="1">Babe33</strain>
    </source>
</reference>
<proteinExistence type="predicted"/>
<comment type="caution">
    <text evidence="1">The sequence shown here is derived from an EMBL/GenBank/DDBJ whole genome shotgun (WGS) entry which is preliminary data.</text>
</comment>
<organism evidence="1 2">
    <name type="scientific">Zarea fungicola</name>
    <dbReference type="NCBI Taxonomy" id="93591"/>
    <lineage>
        <taxon>Eukaryota</taxon>
        <taxon>Fungi</taxon>
        <taxon>Dikarya</taxon>
        <taxon>Ascomycota</taxon>
        <taxon>Pezizomycotina</taxon>
        <taxon>Sordariomycetes</taxon>
        <taxon>Hypocreomycetidae</taxon>
        <taxon>Hypocreales</taxon>
        <taxon>Cordycipitaceae</taxon>
        <taxon>Zarea</taxon>
    </lineage>
</organism>